<reference evidence="14 15" key="1">
    <citation type="journal article" date="2008" name="PLoS Genet.">
        <title>Genomic islands in the pathogenic filamentous fungus Aspergillus fumigatus.</title>
        <authorList>
            <person name="Fedorova N.D."/>
            <person name="Khaldi N."/>
            <person name="Joardar V.S."/>
            <person name="Maiti R."/>
            <person name="Amedeo P."/>
            <person name="Anderson M.J."/>
            <person name="Crabtree J."/>
            <person name="Silva J.C."/>
            <person name="Badger J.H."/>
            <person name="Albarraq A."/>
            <person name="Angiuoli S."/>
            <person name="Bussey H."/>
            <person name="Bowyer P."/>
            <person name="Cotty P.J."/>
            <person name="Dyer P.S."/>
            <person name="Egan A."/>
            <person name="Galens K."/>
            <person name="Fraser-Liggett C.M."/>
            <person name="Haas B.J."/>
            <person name="Inman J.M."/>
            <person name="Kent R."/>
            <person name="Lemieux S."/>
            <person name="Malavazi I."/>
            <person name="Orvis J."/>
            <person name="Roemer T."/>
            <person name="Ronning C.M."/>
            <person name="Sundaram J.P."/>
            <person name="Sutton G."/>
            <person name="Turner G."/>
            <person name="Venter J.C."/>
            <person name="White O.R."/>
            <person name="Whitty B.R."/>
            <person name="Youngman P."/>
            <person name="Wolfe K.H."/>
            <person name="Goldman G.H."/>
            <person name="Wortman J.R."/>
            <person name="Jiang B."/>
            <person name="Denning D.W."/>
            <person name="Nierman W.C."/>
        </authorList>
    </citation>
    <scope>NUCLEOTIDE SEQUENCE [LARGE SCALE GENOMIC DNA]</scope>
    <source>
        <strain evidence="15">ATCC 1007 / CBS 513.65 / DSM 816 / NCTC 3887 / NRRL 1</strain>
    </source>
</reference>
<evidence type="ECO:0000256" key="9">
    <source>
        <dbReference type="ARBA" id="ARBA00023315"/>
    </source>
</evidence>
<dbReference type="OMA" id="KEVVYCY"/>
<evidence type="ECO:0000256" key="5">
    <source>
        <dbReference type="ARBA" id="ARBA00015043"/>
    </source>
</evidence>
<evidence type="ECO:0000259" key="13">
    <source>
        <dbReference type="PROSITE" id="PS51186"/>
    </source>
</evidence>
<keyword evidence="8" id="KW-0539">Nucleus</keyword>
<evidence type="ECO:0000256" key="3">
    <source>
        <dbReference type="ARBA" id="ARBA00008870"/>
    </source>
</evidence>
<accession>A1CHD3</accession>
<feature type="domain" description="N-acetyltransferase" evidence="13">
    <location>
        <begin position="94"/>
        <end position="273"/>
    </location>
</feature>
<dbReference type="STRING" id="344612.A1CHD3"/>
<dbReference type="RefSeq" id="XP_001271714.1">
    <property type="nucleotide sequence ID" value="XM_001271713.1"/>
</dbReference>
<feature type="compositionally biased region" description="Basic residues" evidence="12">
    <location>
        <begin position="8"/>
        <end position="23"/>
    </location>
</feature>
<dbReference type="EMBL" id="DS027054">
    <property type="protein sequence ID" value="EAW10288.1"/>
    <property type="molecule type" value="Genomic_DNA"/>
</dbReference>
<keyword evidence="6" id="KW-0963">Cytoplasm</keyword>
<name>A1CHD3_ASPCL</name>
<evidence type="ECO:0000256" key="6">
    <source>
        <dbReference type="ARBA" id="ARBA00022490"/>
    </source>
</evidence>
<feature type="region of interest" description="Disordered" evidence="12">
    <location>
        <begin position="1"/>
        <end position="34"/>
    </location>
</feature>
<dbReference type="GO" id="GO:0043998">
    <property type="term" value="F:histone H2A acetyltransferase activity"/>
    <property type="evidence" value="ECO:0007669"/>
    <property type="project" value="InterPro"/>
</dbReference>
<evidence type="ECO:0000256" key="8">
    <source>
        <dbReference type="ARBA" id="ARBA00023242"/>
    </source>
</evidence>
<comment type="catalytic activity">
    <reaction evidence="11">
        <text>N-terminal L-seryl-[histone H4] + acetyl-CoA = N-terminal N(alpha)-acetyl-L-seryl-[histone H4] + CoA + H(+)</text>
        <dbReference type="Rhea" id="RHEA:50596"/>
        <dbReference type="Rhea" id="RHEA-COMP:12740"/>
        <dbReference type="Rhea" id="RHEA-COMP:12743"/>
        <dbReference type="ChEBI" id="CHEBI:15378"/>
        <dbReference type="ChEBI" id="CHEBI:57287"/>
        <dbReference type="ChEBI" id="CHEBI:57288"/>
        <dbReference type="ChEBI" id="CHEBI:64738"/>
        <dbReference type="ChEBI" id="CHEBI:83690"/>
        <dbReference type="EC" id="2.3.1.257"/>
    </reaction>
</comment>
<comment type="subcellular location">
    <subcellularLocation>
        <location evidence="2">Cytoplasm</location>
    </subcellularLocation>
    <subcellularLocation>
        <location evidence="1">Nucleus</location>
    </subcellularLocation>
</comment>
<evidence type="ECO:0000256" key="10">
    <source>
        <dbReference type="ARBA" id="ARBA00047821"/>
    </source>
</evidence>
<dbReference type="KEGG" id="act:ACLA_047570"/>
<organism evidence="14 15">
    <name type="scientific">Aspergillus clavatus (strain ATCC 1007 / CBS 513.65 / DSM 816 / NCTC 3887 / NRRL 1 / QM 1276 / 107)</name>
    <dbReference type="NCBI Taxonomy" id="344612"/>
    <lineage>
        <taxon>Eukaryota</taxon>
        <taxon>Fungi</taxon>
        <taxon>Dikarya</taxon>
        <taxon>Ascomycota</taxon>
        <taxon>Pezizomycotina</taxon>
        <taxon>Eurotiomycetes</taxon>
        <taxon>Eurotiomycetidae</taxon>
        <taxon>Eurotiales</taxon>
        <taxon>Aspergillaceae</taxon>
        <taxon>Aspergillus</taxon>
        <taxon>Aspergillus subgen. Fumigati</taxon>
    </lineage>
</organism>
<evidence type="ECO:0000256" key="4">
    <source>
        <dbReference type="ARBA" id="ARBA00012950"/>
    </source>
</evidence>
<dbReference type="OrthoDB" id="424551at2759"/>
<comment type="similarity">
    <text evidence="3">Belongs to the acetyltransferase family. NAA40 subfamily.</text>
</comment>
<dbReference type="eggNOG" id="KOG2488">
    <property type="taxonomic scope" value="Eukaryota"/>
</dbReference>
<keyword evidence="9" id="KW-0012">Acyltransferase</keyword>
<dbReference type="PANTHER" id="PTHR20531:SF1">
    <property type="entry name" value="N-ALPHA-ACETYLTRANSFERASE 40"/>
    <property type="match status" value="1"/>
</dbReference>
<dbReference type="GO" id="GO:0010485">
    <property type="term" value="F:histone H4 acetyltransferase activity"/>
    <property type="evidence" value="ECO:0007669"/>
    <property type="project" value="InterPro"/>
</dbReference>
<evidence type="ECO:0000313" key="14">
    <source>
        <dbReference type="EMBL" id="EAW10288.1"/>
    </source>
</evidence>
<gene>
    <name evidence="14" type="ORF">ACLA_047570</name>
</gene>
<dbReference type="PROSITE" id="PS51186">
    <property type="entry name" value="GNAT"/>
    <property type="match status" value="1"/>
</dbReference>
<dbReference type="EC" id="2.3.1.257" evidence="4"/>
<dbReference type="GO" id="GO:1990189">
    <property type="term" value="F:protein N-terminal-serine acetyltransferase activity"/>
    <property type="evidence" value="ECO:0007669"/>
    <property type="project" value="UniProtKB-EC"/>
</dbReference>
<sequence length="274" mass="31771">MPAVKASRVSKSKLKQTLRRSSTRRALTTNEGQQLKKNSKLLPLVERTNALSIEEFISRYIPTEPLKHTLIWRPKENHDQANKEKPQTEMHCIIDVFSASTIPTEEFDTCFNLIKETSEDAYRASSWGWFPQRKRKEMRLPDMKYLIERRSQEGPPEITTEDGLSFPRGEILAFLSFMVTYEDGKEVIYCYELHVAPKAQRQGLGLRLMTLLESIGNKVGLEAAMLSCFRSNQGALRFYESIGYREDESSPRPTRLRRGEVQPDYYILSKQLER</sequence>
<evidence type="ECO:0000256" key="11">
    <source>
        <dbReference type="ARBA" id="ARBA00049524"/>
    </source>
</evidence>
<keyword evidence="7" id="KW-0808">Transferase</keyword>
<dbReference type="GeneID" id="4704234"/>
<dbReference type="GO" id="GO:0005737">
    <property type="term" value="C:cytoplasm"/>
    <property type="evidence" value="ECO:0007669"/>
    <property type="project" value="UniProtKB-SubCell"/>
</dbReference>
<dbReference type="FunFam" id="3.40.630.30:FF:000167">
    <property type="entry name" value="GNAT family acetyltransferase Nat4, putative"/>
    <property type="match status" value="1"/>
</dbReference>
<dbReference type="Proteomes" id="UP000006701">
    <property type="component" value="Unassembled WGS sequence"/>
</dbReference>
<evidence type="ECO:0000256" key="2">
    <source>
        <dbReference type="ARBA" id="ARBA00004496"/>
    </source>
</evidence>
<evidence type="ECO:0000256" key="12">
    <source>
        <dbReference type="SAM" id="MobiDB-lite"/>
    </source>
</evidence>
<comment type="catalytic activity">
    <reaction evidence="10">
        <text>N-terminal L-seryl-[histone H2A] + acetyl-CoA = N-terminal N(alpha)-acetyl-L-seryl-[histone H2A] + CoA + H(+)</text>
        <dbReference type="Rhea" id="RHEA:50600"/>
        <dbReference type="Rhea" id="RHEA-COMP:12742"/>
        <dbReference type="Rhea" id="RHEA-COMP:12744"/>
        <dbReference type="ChEBI" id="CHEBI:15378"/>
        <dbReference type="ChEBI" id="CHEBI:57287"/>
        <dbReference type="ChEBI" id="CHEBI:57288"/>
        <dbReference type="ChEBI" id="CHEBI:64738"/>
        <dbReference type="ChEBI" id="CHEBI:83690"/>
        <dbReference type="EC" id="2.3.1.257"/>
    </reaction>
</comment>
<dbReference type="AlphaFoldDB" id="A1CHD3"/>
<dbReference type="InterPro" id="IPR039949">
    <property type="entry name" value="NAA40"/>
</dbReference>
<dbReference type="VEuPathDB" id="FungiDB:ACLA_047570"/>
<proteinExistence type="inferred from homology"/>
<keyword evidence="15" id="KW-1185">Reference proteome</keyword>
<dbReference type="Gene3D" id="3.40.630.30">
    <property type="match status" value="1"/>
</dbReference>
<dbReference type="InterPro" id="IPR000182">
    <property type="entry name" value="GNAT_dom"/>
</dbReference>
<evidence type="ECO:0000313" key="15">
    <source>
        <dbReference type="Proteomes" id="UP000006701"/>
    </source>
</evidence>
<dbReference type="Pfam" id="PF00583">
    <property type="entry name" value="Acetyltransf_1"/>
    <property type="match status" value="1"/>
</dbReference>
<dbReference type="SUPFAM" id="SSF55729">
    <property type="entry name" value="Acyl-CoA N-acyltransferases (Nat)"/>
    <property type="match status" value="1"/>
</dbReference>
<protein>
    <recommendedName>
        <fullName evidence="5">N-alpha-acetyltransferase 40</fullName>
        <ecNumber evidence="4">2.3.1.257</ecNumber>
    </recommendedName>
</protein>
<dbReference type="GO" id="GO:0005634">
    <property type="term" value="C:nucleus"/>
    <property type="evidence" value="ECO:0007669"/>
    <property type="project" value="UniProtKB-SubCell"/>
</dbReference>
<dbReference type="InterPro" id="IPR016181">
    <property type="entry name" value="Acyl_CoA_acyltransferase"/>
</dbReference>
<dbReference type="HOGENOM" id="CLU_051699_2_0_1"/>
<dbReference type="PANTHER" id="PTHR20531">
    <property type="entry name" value="N-ALPHA-ACETYLTRANSFERASE 40"/>
    <property type="match status" value="1"/>
</dbReference>
<evidence type="ECO:0000256" key="1">
    <source>
        <dbReference type="ARBA" id="ARBA00004123"/>
    </source>
</evidence>
<evidence type="ECO:0000256" key="7">
    <source>
        <dbReference type="ARBA" id="ARBA00022679"/>
    </source>
</evidence>
<dbReference type="CDD" id="cd04301">
    <property type="entry name" value="NAT_SF"/>
    <property type="match status" value="1"/>
</dbReference>